<dbReference type="Proteomes" id="UP001375240">
    <property type="component" value="Unassembled WGS sequence"/>
</dbReference>
<proteinExistence type="predicted"/>
<keyword evidence="4" id="KW-1185">Reference proteome</keyword>
<name>A0AAV9V265_9PEZI</name>
<keyword evidence="2" id="KW-0732">Signal</keyword>
<accession>A0AAV9V265</accession>
<dbReference type="AlphaFoldDB" id="A0AAV9V265"/>
<evidence type="ECO:0000313" key="4">
    <source>
        <dbReference type="Proteomes" id="UP001375240"/>
    </source>
</evidence>
<gene>
    <name evidence="3" type="ORF">TWF696_005660</name>
</gene>
<evidence type="ECO:0000313" key="3">
    <source>
        <dbReference type="EMBL" id="KAK6353699.1"/>
    </source>
</evidence>
<dbReference type="EMBL" id="JAVHNQ010000003">
    <property type="protein sequence ID" value="KAK6353699.1"/>
    <property type="molecule type" value="Genomic_DNA"/>
</dbReference>
<feature type="region of interest" description="Disordered" evidence="1">
    <location>
        <begin position="163"/>
        <end position="186"/>
    </location>
</feature>
<evidence type="ECO:0000256" key="2">
    <source>
        <dbReference type="SAM" id="SignalP"/>
    </source>
</evidence>
<feature type="signal peptide" evidence="2">
    <location>
        <begin position="1"/>
        <end position="24"/>
    </location>
</feature>
<feature type="chain" id="PRO_5043810341" evidence="2">
    <location>
        <begin position="25"/>
        <end position="449"/>
    </location>
</feature>
<protein>
    <submittedName>
        <fullName evidence="3">Uncharacterized protein</fullName>
    </submittedName>
</protein>
<reference evidence="3 4" key="1">
    <citation type="submission" date="2019-10" db="EMBL/GenBank/DDBJ databases">
        <authorList>
            <person name="Palmer J.M."/>
        </authorList>
    </citation>
    <scope>NUCLEOTIDE SEQUENCE [LARGE SCALE GENOMIC DNA]</scope>
    <source>
        <strain evidence="3 4">TWF696</strain>
    </source>
</reference>
<evidence type="ECO:0000256" key="1">
    <source>
        <dbReference type="SAM" id="MobiDB-lite"/>
    </source>
</evidence>
<comment type="caution">
    <text evidence="3">The sequence shown here is derived from an EMBL/GenBank/DDBJ whole genome shotgun (WGS) entry which is preliminary data.</text>
</comment>
<feature type="compositionally biased region" description="Pro residues" evidence="1">
    <location>
        <begin position="174"/>
        <end position="186"/>
    </location>
</feature>
<organism evidence="3 4">
    <name type="scientific">Orbilia brochopaga</name>
    <dbReference type="NCBI Taxonomy" id="3140254"/>
    <lineage>
        <taxon>Eukaryota</taxon>
        <taxon>Fungi</taxon>
        <taxon>Dikarya</taxon>
        <taxon>Ascomycota</taxon>
        <taxon>Pezizomycotina</taxon>
        <taxon>Orbiliomycetes</taxon>
        <taxon>Orbiliales</taxon>
        <taxon>Orbiliaceae</taxon>
        <taxon>Orbilia</taxon>
    </lineage>
</organism>
<sequence length="449" mass="48480">MRFGTRCLLFGLLALTGAPQPGNCACQYDDVQSFQSCSTRYTAVQPRSVSFSTYTQFRTNGHTVTVTTTVDAVTVTDARQATTITVTVHPTSTSIVFDVYSGTTIWTSTVSTTMSYTVYTPTTVYAGVATVFATPAAKTLPTSAGFTAVLDDPANKVLYNDLPRKKARREAQPGPEPVPEPIPEPVAAPGGTWEPVLDPMPDALPAPIGRRASYPDLVVCKKIIKVTFVTTVVQTLGRRTVTIAGQTTTRTIEQPPTAWLYHTPSDAITIRWTEYLVTNIGPRTTTTIASEVTVASSTVTSTLPQKTVYAACADINRAPMPNELADFIYHIDAGHSVPATGAGGVSFGTNDTEYECCNACHARPDCAGSLWTWLQAWGAPCDWEPDGLCQPGEEPVYPPDLARCDLWLTGTTGTCSNSQRDTFRLASPYNEPPKVVSNGPKCAYWKYSR</sequence>